<feature type="transmembrane region" description="Helical" evidence="5">
    <location>
        <begin position="39"/>
        <end position="58"/>
    </location>
</feature>
<organism evidence="6 7">
    <name type="scientific">Actinoplanes digitatis</name>
    <dbReference type="NCBI Taxonomy" id="1868"/>
    <lineage>
        <taxon>Bacteria</taxon>
        <taxon>Bacillati</taxon>
        <taxon>Actinomycetota</taxon>
        <taxon>Actinomycetes</taxon>
        <taxon>Micromonosporales</taxon>
        <taxon>Micromonosporaceae</taxon>
        <taxon>Actinoplanes</taxon>
    </lineage>
</organism>
<keyword evidence="2 5" id="KW-0812">Transmembrane</keyword>
<protein>
    <submittedName>
        <fullName evidence="6">O-antigen ligase</fullName>
    </submittedName>
</protein>
<keyword evidence="6" id="KW-0436">Ligase</keyword>
<evidence type="ECO:0000256" key="5">
    <source>
        <dbReference type="SAM" id="Phobius"/>
    </source>
</evidence>
<evidence type="ECO:0000256" key="4">
    <source>
        <dbReference type="ARBA" id="ARBA00023136"/>
    </source>
</evidence>
<feature type="transmembrane region" description="Helical" evidence="5">
    <location>
        <begin position="89"/>
        <end position="109"/>
    </location>
</feature>
<dbReference type="Proteomes" id="UP000578112">
    <property type="component" value="Unassembled WGS sequence"/>
</dbReference>
<reference evidence="6 7" key="1">
    <citation type="submission" date="2020-08" db="EMBL/GenBank/DDBJ databases">
        <title>Sequencing the genomes of 1000 actinobacteria strains.</title>
        <authorList>
            <person name="Klenk H.-P."/>
        </authorList>
    </citation>
    <scope>NUCLEOTIDE SEQUENCE [LARGE SCALE GENOMIC DNA]</scope>
    <source>
        <strain evidence="6 7">DSM 43149</strain>
    </source>
</reference>
<sequence length="122" mass="12895">MDASLACGRGHANPHVTIFCGTANCGEWILFRRSGGSRLNGACIAVLIVCGLAALFLFRRTDDVWALDAFLTLCLLNAFLVALSRGRALGAAAVSTALVMIAWFVWWAAGRADQAGPSAAPW</sequence>
<dbReference type="GO" id="GO:0016874">
    <property type="term" value="F:ligase activity"/>
    <property type="evidence" value="ECO:0007669"/>
    <property type="project" value="UniProtKB-KW"/>
</dbReference>
<dbReference type="EMBL" id="JACHNH010000001">
    <property type="protein sequence ID" value="MBB4763063.1"/>
    <property type="molecule type" value="Genomic_DNA"/>
</dbReference>
<dbReference type="GO" id="GO:0016020">
    <property type="term" value="C:membrane"/>
    <property type="evidence" value="ECO:0007669"/>
    <property type="project" value="UniProtKB-SubCell"/>
</dbReference>
<accession>A0A7W7HYE0</accession>
<dbReference type="SUPFAM" id="SSF81338">
    <property type="entry name" value="Aquaporin-like"/>
    <property type="match status" value="1"/>
</dbReference>
<dbReference type="RefSeq" id="WP_184994424.1">
    <property type="nucleotide sequence ID" value="NZ_BOMK01000042.1"/>
</dbReference>
<evidence type="ECO:0000313" key="6">
    <source>
        <dbReference type="EMBL" id="MBB4763063.1"/>
    </source>
</evidence>
<dbReference type="AlphaFoldDB" id="A0A7W7HYE0"/>
<evidence type="ECO:0000313" key="7">
    <source>
        <dbReference type="Proteomes" id="UP000578112"/>
    </source>
</evidence>
<keyword evidence="3 5" id="KW-1133">Transmembrane helix</keyword>
<feature type="transmembrane region" description="Helical" evidence="5">
    <location>
        <begin position="64"/>
        <end position="82"/>
    </location>
</feature>
<evidence type="ECO:0000256" key="1">
    <source>
        <dbReference type="ARBA" id="ARBA00004141"/>
    </source>
</evidence>
<proteinExistence type="predicted"/>
<name>A0A7W7HYE0_9ACTN</name>
<evidence type="ECO:0000256" key="3">
    <source>
        <dbReference type="ARBA" id="ARBA00022989"/>
    </source>
</evidence>
<dbReference type="InterPro" id="IPR023271">
    <property type="entry name" value="Aquaporin-like"/>
</dbReference>
<gene>
    <name evidence="6" type="ORF">BJ971_003619</name>
</gene>
<comment type="caution">
    <text evidence="6">The sequence shown here is derived from an EMBL/GenBank/DDBJ whole genome shotgun (WGS) entry which is preliminary data.</text>
</comment>
<evidence type="ECO:0000256" key="2">
    <source>
        <dbReference type="ARBA" id="ARBA00022692"/>
    </source>
</evidence>
<keyword evidence="7" id="KW-1185">Reference proteome</keyword>
<comment type="subcellular location">
    <subcellularLocation>
        <location evidence="1">Membrane</location>
        <topology evidence="1">Multi-pass membrane protein</topology>
    </subcellularLocation>
</comment>
<keyword evidence="4 5" id="KW-0472">Membrane</keyword>